<protein>
    <submittedName>
        <fullName evidence="1">Bifunctional glyoxylate cycle protein</fullName>
    </submittedName>
</protein>
<dbReference type="PANTHER" id="PTHR42902:SF2">
    <property type="entry name" value="MALATE SYNTHASE"/>
    <property type="match status" value="1"/>
</dbReference>
<dbReference type="InterPro" id="IPR046363">
    <property type="entry name" value="MS_N_TIM-barrel_dom"/>
</dbReference>
<dbReference type="EMBL" id="SRLO01000053">
    <property type="protein sequence ID" value="TNN80611.1"/>
    <property type="molecule type" value="Genomic_DNA"/>
</dbReference>
<dbReference type="GO" id="GO:0005737">
    <property type="term" value="C:cytoplasm"/>
    <property type="evidence" value="ECO:0007669"/>
    <property type="project" value="TreeGrafter"/>
</dbReference>
<dbReference type="GO" id="GO:0006097">
    <property type="term" value="P:glyoxylate cycle"/>
    <property type="evidence" value="ECO:0007669"/>
    <property type="project" value="InterPro"/>
</dbReference>
<sequence>MELCPPPSGLEAEYKTLFTTGSLLFLHELISTFDEEVDHVLRLRASRKAHLDLSSDLPSFLESTTHIRGDPAWRVLPVPPRLQRRHVDIGDMAPCDTQRFIKALQSPAQGIQVDFDDGNCPTYYNQIKGIHNVFMAVHNQFPSKWPTSYRYSCWHSYITVQRGISYLCGGTRVSIPGVEQKKSHSSFTHPPPSIGSQIFLTYLRLQC</sequence>
<evidence type="ECO:0000313" key="1">
    <source>
        <dbReference type="EMBL" id="TNN80611.1"/>
    </source>
</evidence>
<dbReference type="PANTHER" id="PTHR42902">
    <property type="entry name" value="MALATE SYNTHASE"/>
    <property type="match status" value="1"/>
</dbReference>
<dbReference type="SUPFAM" id="SSF51645">
    <property type="entry name" value="Malate synthase G"/>
    <property type="match status" value="1"/>
</dbReference>
<organism evidence="1 2">
    <name type="scientific">Liparis tanakae</name>
    <name type="common">Tanaka's snailfish</name>
    <dbReference type="NCBI Taxonomy" id="230148"/>
    <lineage>
        <taxon>Eukaryota</taxon>
        <taxon>Metazoa</taxon>
        <taxon>Chordata</taxon>
        <taxon>Craniata</taxon>
        <taxon>Vertebrata</taxon>
        <taxon>Euteleostomi</taxon>
        <taxon>Actinopterygii</taxon>
        <taxon>Neopterygii</taxon>
        <taxon>Teleostei</taxon>
        <taxon>Neoteleostei</taxon>
        <taxon>Acanthomorphata</taxon>
        <taxon>Eupercaria</taxon>
        <taxon>Perciformes</taxon>
        <taxon>Cottioidei</taxon>
        <taxon>Cottales</taxon>
        <taxon>Liparidae</taxon>
        <taxon>Liparis</taxon>
    </lineage>
</organism>
<gene>
    <name evidence="1" type="primary">icl-1</name>
    <name evidence="1" type="ORF">EYF80_009117</name>
</gene>
<comment type="caution">
    <text evidence="1">The sequence shown here is derived from an EMBL/GenBank/DDBJ whole genome shotgun (WGS) entry which is preliminary data.</text>
</comment>
<dbReference type="AlphaFoldDB" id="A0A4Z2IRY4"/>
<keyword evidence="2" id="KW-1185">Reference proteome</keyword>
<evidence type="ECO:0000313" key="2">
    <source>
        <dbReference type="Proteomes" id="UP000314294"/>
    </source>
</evidence>
<dbReference type="InterPro" id="IPR011076">
    <property type="entry name" value="Malate_synth_sf"/>
</dbReference>
<dbReference type="OrthoDB" id="4078635at2759"/>
<dbReference type="Gene3D" id="3.20.20.360">
    <property type="entry name" value="Malate synthase, domain 3"/>
    <property type="match status" value="1"/>
</dbReference>
<reference evidence="1 2" key="1">
    <citation type="submission" date="2019-03" db="EMBL/GenBank/DDBJ databases">
        <title>First draft genome of Liparis tanakae, snailfish: a comprehensive survey of snailfish specific genes.</title>
        <authorList>
            <person name="Kim W."/>
            <person name="Song I."/>
            <person name="Jeong J.-H."/>
            <person name="Kim D."/>
            <person name="Kim S."/>
            <person name="Ryu S."/>
            <person name="Song J.Y."/>
            <person name="Lee S.K."/>
        </authorList>
    </citation>
    <scope>NUCLEOTIDE SEQUENCE [LARGE SCALE GENOMIC DNA]</scope>
    <source>
        <tissue evidence="1">Muscle</tissue>
    </source>
</reference>
<name>A0A4Z2IRY4_9TELE</name>
<dbReference type="Proteomes" id="UP000314294">
    <property type="component" value="Unassembled WGS sequence"/>
</dbReference>
<proteinExistence type="predicted"/>
<accession>A0A4Z2IRY4</accession>
<dbReference type="InterPro" id="IPR006252">
    <property type="entry name" value="Malate_synthA"/>
</dbReference>
<dbReference type="GO" id="GO:0004474">
    <property type="term" value="F:malate synthase activity"/>
    <property type="evidence" value="ECO:0007669"/>
    <property type="project" value="InterPro"/>
</dbReference>